<evidence type="ECO:0000256" key="1">
    <source>
        <dbReference type="SAM" id="MobiDB-lite"/>
    </source>
</evidence>
<dbReference type="Proteomes" id="UP001281761">
    <property type="component" value="Unassembled WGS sequence"/>
</dbReference>
<accession>A0ABQ9XMX7</accession>
<comment type="caution">
    <text evidence="3">The sequence shown here is derived from an EMBL/GenBank/DDBJ whole genome shotgun (WGS) entry which is preliminary data.</text>
</comment>
<proteinExistence type="predicted"/>
<reference evidence="3 4" key="1">
    <citation type="journal article" date="2022" name="bioRxiv">
        <title>Genomics of Preaxostyla Flagellates Illuminates Evolutionary Transitions and the Path Towards Mitochondrial Loss.</title>
        <authorList>
            <person name="Novak L.V.F."/>
            <person name="Treitli S.C."/>
            <person name="Pyrih J."/>
            <person name="Halakuc P."/>
            <person name="Pipaliya S.V."/>
            <person name="Vacek V."/>
            <person name="Brzon O."/>
            <person name="Soukal P."/>
            <person name="Eme L."/>
            <person name="Dacks J.B."/>
            <person name="Karnkowska A."/>
            <person name="Elias M."/>
            <person name="Hampl V."/>
        </authorList>
    </citation>
    <scope>NUCLEOTIDE SEQUENCE [LARGE SCALE GENOMIC DNA]</scope>
    <source>
        <strain evidence="3">NAU3</strain>
        <tissue evidence="3">Gut</tissue>
    </source>
</reference>
<evidence type="ECO:0000313" key="3">
    <source>
        <dbReference type="EMBL" id="KAK2952698.1"/>
    </source>
</evidence>
<feature type="compositionally biased region" description="Basic and acidic residues" evidence="1">
    <location>
        <begin position="501"/>
        <end position="515"/>
    </location>
</feature>
<name>A0ABQ9XMX7_9EUKA</name>
<dbReference type="SUPFAM" id="SSF51126">
    <property type="entry name" value="Pectin lyase-like"/>
    <property type="match status" value="1"/>
</dbReference>
<dbReference type="EMBL" id="JARBJD010000100">
    <property type="protein sequence ID" value="KAK2952698.1"/>
    <property type="molecule type" value="Genomic_DNA"/>
</dbReference>
<organism evidence="3 4">
    <name type="scientific">Blattamonas nauphoetae</name>
    <dbReference type="NCBI Taxonomy" id="2049346"/>
    <lineage>
        <taxon>Eukaryota</taxon>
        <taxon>Metamonada</taxon>
        <taxon>Preaxostyla</taxon>
        <taxon>Oxymonadida</taxon>
        <taxon>Blattamonas</taxon>
    </lineage>
</organism>
<feature type="compositionally biased region" description="Basic and acidic residues" evidence="1">
    <location>
        <begin position="565"/>
        <end position="579"/>
    </location>
</feature>
<keyword evidence="2" id="KW-0472">Membrane</keyword>
<evidence type="ECO:0000256" key="2">
    <source>
        <dbReference type="SAM" id="Phobius"/>
    </source>
</evidence>
<evidence type="ECO:0000313" key="4">
    <source>
        <dbReference type="Proteomes" id="UP001281761"/>
    </source>
</evidence>
<keyword evidence="2" id="KW-0812">Transmembrane</keyword>
<gene>
    <name evidence="3" type="ORF">BLNAU_12347</name>
</gene>
<protein>
    <submittedName>
        <fullName evidence="3">Uncharacterized protein</fullName>
    </submittedName>
</protein>
<dbReference type="InterPro" id="IPR011050">
    <property type="entry name" value="Pectin_lyase_fold/virulence"/>
</dbReference>
<feature type="region of interest" description="Disordered" evidence="1">
    <location>
        <begin position="498"/>
        <end position="614"/>
    </location>
</feature>
<feature type="compositionally biased region" description="Basic and acidic residues" evidence="1">
    <location>
        <begin position="523"/>
        <end position="556"/>
    </location>
</feature>
<keyword evidence="4" id="KW-1185">Reference proteome</keyword>
<feature type="transmembrane region" description="Helical" evidence="2">
    <location>
        <begin position="465"/>
        <end position="490"/>
    </location>
</feature>
<sequence length="645" mass="70184">MIDLHSLIDLHTEPMFFVGLSEVYRASEVLLKSRTVTLVGKTTVTLLDLETEFQSAFRLTSSTLKLITLTIKPSRFSSLATAENDSEMSLDRCIYSMVEFCQSILVGERSKLVLSSFSMSFVTFRASMIAGTGSSENPRLSISLSSCMIDNALLVSQFPIIGGTDIETITVSNSSFSNITVLEDPSHALERAAGVPSRRIEVIHTSLHEISGPLSGTLFFGVQAHSLKLALVSMTDCSNAAPFWESVVFPESSEVSVDECAILGATTTPFQPNGSFLFLCNPHTTMTLNSSSFAHCTASEDGGCIWTSSQARIEIENCTTTNCSAGGRGGFVCSTGHRTTFAYNNSTSVSCSAGGQGGSLFVAGLASFSAIWGTFENCYSGECGGGVALVVESHAALSFSRVDFRQNEAEASVGNDVAVTFTSSPSSPLTKKDLKTCWSTSATPKVSLLPTSTHIDWANPLRPDWLFPTWLIVLIVSLIPLTTVVFLIIFNVRDHSKKKKTAADGRRGQIEDEKMRRVRKEKARGSREGEGREGKTTQHDDEEEGRLRRKEESRQRRLERRRQRREQEGRESGMKREVDGVAETENRLSSLKDGSEQASLPPAHPRSSSYCPPQPPLVPTLLTVADGQCDTQLAPSVLPPPFPLQ</sequence>
<keyword evidence="2" id="KW-1133">Transmembrane helix</keyword>